<evidence type="ECO:0000259" key="1">
    <source>
        <dbReference type="Pfam" id="PF00850"/>
    </source>
</evidence>
<organism evidence="2 3">
    <name type="scientific">Methanoliparum thermophilum</name>
    <dbReference type="NCBI Taxonomy" id="2491083"/>
    <lineage>
        <taxon>Archaea</taxon>
        <taxon>Methanobacteriati</taxon>
        <taxon>Methanobacteriota</taxon>
        <taxon>Candidatus Methanoliparia</taxon>
        <taxon>Candidatus Methanoliparales</taxon>
        <taxon>Candidatus Methanoliparaceae</taxon>
        <taxon>Candidatus Methanoliparum</taxon>
    </lineage>
</organism>
<dbReference type="PANTHER" id="PTHR10625:SF10">
    <property type="entry name" value="HISTONE DEACETYLASE HDAC1"/>
    <property type="match status" value="1"/>
</dbReference>
<dbReference type="InterPro" id="IPR023696">
    <property type="entry name" value="Ureohydrolase_dom_sf"/>
</dbReference>
<dbReference type="SUPFAM" id="SSF52768">
    <property type="entry name" value="Arginase/deacetylase"/>
    <property type="match status" value="1"/>
</dbReference>
<dbReference type="InterPro" id="IPR023801">
    <property type="entry name" value="His_deacetylse_dom"/>
</dbReference>
<dbReference type="PANTHER" id="PTHR10625">
    <property type="entry name" value="HISTONE DEACETYLASE HDAC1-RELATED"/>
    <property type="match status" value="1"/>
</dbReference>
<protein>
    <submittedName>
        <fullName evidence="2">Histone deacetylase</fullName>
    </submittedName>
</protein>
<dbReference type="EMBL" id="RXIF01000003">
    <property type="protein sequence ID" value="RZN65212.1"/>
    <property type="molecule type" value="Genomic_DNA"/>
</dbReference>
<feature type="domain" description="Histone deacetylase" evidence="1">
    <location>
        <begin position="20"/>
        <end position="298"/>
    </location>
</feature>
<evidence type="ECO:0000313" key="2">
    <source>
        <dbReference type="EMBL" id="RZN65212.1"/>
    </source>
</evidence>
<dbReference type="InterPro" id="IPR000286">
    <property type="entry name" value="HDACs"/>
</dbReference>
<accession>A0A520KTA5</accession>
<sequence length="361" mass="40529">MKTGIVYHDYYLKHEQGPTHPERRERLEYTIDQLREEGILEDPKIEIINPRRATLEEILSVHTTRYIERLKSMSEKGGIIDLDTSVPVGSYDSAIWSAGGALTAAEKVFNGSVKNSFALIRPPGHHAKPDNGAGFCYLNNMAIMIKNMIKRRTIKRAAILDWDAHHGDGTQAIFYDDPNVLYISIHQDGRTLYPGSGFIDEIGVGEGKGYNICIPVLPGASDDVYRLALDEIYIPLVEEFRPDFIAISAGQDNHFTDPLTNLALTSRGYAEMMKDAVILSDKLCKGRLVALLEGGYGVEGGLPYVNLGIIAAMADIDITNIREPKIYEEVLRRRRRDVLDSAKETVRGLKRILKDYWSCFR</sequence>
<dbReference type="PRINTS" id="PR01270">
    <property type="entry name" value="HDASUPER"/>
</dbReference>
<name>A0A520KTA5_METT2</name>
<dbReference type="Pfam" id="PF00850">
    <property type="entry name" value="Hist_deacetyl"/>
    <property type="match status" value="1"/>
</dbReference>
<dbReference type="AlphaFoldDB" id="A0A520KTA5"/>
<dbReference type="InterPro" id="IPR037138">
    <property type="entry name" value="His_deacetylse_dom_sf"/>
</dbReference>
<proteinExistence type="predicted"/>
<gene>
    <name evidence="2" type="ORF">EF806_01460</name>
</gene>
<evidence type="ECO:0000313" key="3">
    <source>
        <dbReference type="Proteomes" id="UP000317158"/>
    </source>
</evidence>
<dbReference type="Proteomes" id="UP000317158">
    <property type="component" value="Unassembled WGS sequence"/>
</dbReference>
<dbReference type="GO" id="GO:0004407">
    <property type="term" value="F:histone deacetylase activity"/>
    <property type="evidence" value="ECO:0007669"/>
    <property type="project" value="TreeGrafter"/>
</dbReference>
<dbReference type="CDD" id="cd09992">
    <property type="entry name" value="HDAC_classII"/>
    <property type="match status" value="1"/>
</dbReference>
<dbReference type="Gene3D" id="3.40.800.20">
    <property type="entry name" value="Histone deacetylase domain"/>
    <property type="match status" value="1"/>
</dbReference>
<comment type="caution">
    <text evidence="2">The sequence shown here is derived from an EMBL/GenBank/DDBJ whole genome shotgun (WGS) entry which is preliminary data.</text>
</comment>
<reference evidence="2 3" key="1">
    <citation type="journal article" date="2019" name="Nat. Microbiol.">
        <title>Wide diversity of methane and short-chain alkane metabolisms in uncultured archaea.</title>
        <authorList>
            <person name="Borrel G."/>
            <person name="Adam P.S."/>
            <person name="McKay L.J."/>
            <person name="Chen L.X."/>
            <person name="Sierra-Garcia I.N."/>
            <person name="Sieber C.M."/>
            <person name="Letourneur Q."/>
            <person name="Ghozlane A."/>
            <person name="Andersen G.L."/>
            <person name="Li W.J."/>
            <person name="Hallam S.J."/>
            <person name="Muyzer G."/>
            <person name="de Oliveira V.M."/>
            <person name="Inskeep W.P."/>
            <person name="Banfield J.F."/>
            <person name="Gribaldo S."/>
        </authorList>
    </citation>
    <scope>NUCLEOTIDE SEQUENCE [LARGE SCALE GENOMIC DNA]</scope>
    <source>
        <strain evidence="2">NM1a</strain>
    </source>
</reference>
<dbReference type="GO" id="GO:0040029">
    <property type="term" value="P:epigenetic regulation of gene expression"/>
    <property type="evidence" value="ECO:0007669"/>
    <property type="project" value="TreeGrafter"/>
</dbReference>